<dbReference type="PANTHER" id="PTHR19446">
    <property type="entry name" value="REVERSE TRANSCRIPTASES"/>
    <property type="match status" value="1"/>
</dbReference>
<dbReference type="InterPro" id="IPR043502">
    <property type="entry name" value="DNA/RNA_pol_sf"/>
</dbReference>
<name>A0AAV2YY60_9STRA</name>
<dbReference type="Pfam" id="PF00078">
    <property type="entry name" value="RVT_1"/>
    <property type="match status" value="1"/>
</dbReference>
<comment type="caution">
    <text evidence="2">The sequence shown here is derived from an EMBL/GenBank/DDBJ whole genome shotgun (WGS) entry which is preliminary data.</text>
</comment>
<accession>A0AAV2YY60</accession>
<organism evidence="2 3">
    <name type="scientific">Lagenidium giganteum</name>
    <dbReference type="NCBI Taxonomy" id="4803"/>
    <lineage>
        <taxon>Eukaryota</taxon>
        <taxon>Sar</taxon>
        <taxon>Stramenopiles</taxon>
        <taxon>Oomycota</taxon>
        <taxon>Peronosporomycetes</taxon>
        <taxon>Pythiales</taxon>
        <taxon>Pythiaceae</taxon>
    </lineage>
</organism>
<reference evidence="2" key="2">
    <citation type="journal article" date="2023" name="Microbiol Resour">
        <title>Decontamination and Annotation of the Draft Genome Sequence of the Oomycete Lagenidium giganteum ARSEF 373.</title>
        <authorList>
            <person name="Morgan W.R."/>
            <person name="Tartar A."/>
        </authorList>
    </citation>
    <scope>NUCLEOTIDE SEQUENCE</scope>
    <source>
        <strain evidence="2">ARSEF 373</strain>
    </source>
</reference>
<dbReference type="AlphaFoldDB" id="A0AAV2YY60"/>
<feature type="non-terminal residue" evidence="2">
    <location>
        <position position="1"/>
    </location>
</feature>
<proteinExistence type="predicted"/>
<reference evidence="2" key="1">
    <citation type="submission" date="2022-11" db="EMBL/GenBank/DDBJ databases">
        <authorList>
            <person name="Morgan W.R."/>
            <person name="Tartar A."/>
        </authorList>
    </citation>
    <scope>NUCLEOTIDE SEQUENCE</scope>
    <source>
        <strain evidence="2">ARSEF 373</strain>
    </source>
</reference>
<dbReference type="EMBL" id="DAKRPA010000099">
    <property type="protein sequence ID" value="DAZ98718.1"/>
    <property type="molecule type" value="Genomic_DNA"/>
</dbReference>
<feature type="non-terminal residue" evidence="2">
    <location>
        <position position="302"/>
    </location>
</feature>
<evidence type="ECO:0000313" key="2">
    <source>
        <dbReference type="EMBL" id="DAZ98718.1"/>
    </source>
</evidence>
<dbReference type="InterPro" id="IPR000477">
    <property type="entry name" value="RT_dom"/>
</dbReference>
<sequence>ASHDDDLQDACSVQIDFKKAYDTIDRGFLCASLEHLGFPKAFTTLIKALHEGTTAYFSVDGYKAQLMDVTCGIRQGCPFAPQLFVLALDSLYRRIKQHTGLHGVPLSQQDGGCLKVAGYADDTSIYLRSKADLATIDTILDAFAVASGLTVNKNKTAVVNLRPDGDTTSTAYIVTPATTPTRYLGVPVATTENRTETWHNMMHQLQFRLGIAVRKTSIVMQRIHLVNAISIPKILFVSQHVWPTAAITRKTQKTLHHFISCGDFQDTVVKAKYNPRLAARPAVEGGLDYPIVRQLLFAQAAA</sequence>
<dbReference type="SUPFAM" id="SSF56672">
    <property type="entry name" value="DNA/RNA polymerases"/>
    <property type="match status" value="1"/>
</dbReference>
<gene>
    <name evidence="2" type="ORF">N0F65_006750</name>
</gene>
<dbReference type="Proteomes" id="UP001146120">
    <property type="component" value="Unassembled WGS sequence"/>
</dbReference>
<keyword evidence="3" id="KW-1185">Reference proteome</keyword>
<feature type="domain" description="Reverse transcriptase" evidence="1">
    <location>
        <begin position="1"/>
        <end position="188"/>
    </location>
</feature>
<protein>
    <recommendedName>
        <fullName evidence="1">Reverse transcriptase domain-containing protein</fullName>
    </recommendedName>
</protein>
<evidence type="ECO:0000259" key="1">
    <source>
        <dbReference type="PROSITE" id="PS50878"/>
    </source>
</evidence>
<evidence type="ECO:0000313" key="3">
    <source>
        <dbReference type="Proteomes" id="UP001146120"/>
    </source>
</evidence>
<dbReference type="PROSITE" id="PS50878">
    <property type="entry name" value="RT_POL"/>
    <property type="match status" value="1"/>
</dbReference>